<dbReference type="InterPro" id="IPR013149">
    <property type="entry name" value="ADH-like_C"/>
</dbReference>
<evidence type="ECO:0000259" key="6">
    <source>
        <dbReference type="SMART" id="SM00829"/>
    </source>
</evidence>
<dbReference type="EMBL" id="BMKQ01000001">
    <property type="protein sequence ID" value="GGF54422.1"/>
    <property type="molecule type" value="Genomic_DNA"/>
</dbReference>
<dbReference type="InterPro" id="IPR002328">
    <property type="entry name" value="ADH_Zn_CS"/>
</dbReference>
<dbReference type="PANTHER" id="PTHR42813">
    <property type="entry name" value="ZINC-TYPE ALCOHOL DEHYDROGENASE-LIKE"/>
    <property type="match status" value="1"/>
</dbReference>
<organism evidence="7 8">
    <name type="scientific">Marmoricola endophyticus</name>
    <dbReference type="NCBI Taxonomy" id="2040280"/>
    <lineage>
        <taxon>Bacteria</taxon>
        <taxon>Bacillati</taxon>
        <taxon>Actinomycetota</taxon>
        <taxon>Actinomycetes</taxon>
        <taxon>Propionibacteriales</taxon>
        <taxon>Nocardioidaceae</taxon>
        <taxon>Marmoricola</taxon>
    </lineage>
</organism>
<comment type="similarity">
    <text evidence="5">Belongs to the zinc-containing alcohol dehydrogenase family.</text>
</comment>
<evidence type="ECO:0000256" key="1">
    <source>
        <dbReference type="ARBA" id="ARBA00001947"/>
    </source>
</evidence>
<gene>
    <name evidence="7" type="ORF">GCM10011519_30400</name>
</gene>
<comment type="cofactor">
    <cofactor evidence="1 5">
        <name>Zn(2+)</name>
        <dbReference type="ChEBI" id="CHEBI:29105"/>
    </cofactor>
</comment>
<protein>
    <submittedName>
        <fullName evidence="7">IMP dehydrogenase</fullName>
    </submittedName>
</protein>
<keyword evidence="2 5" id="KW-0479">Metal-binding</keyword>
<dbReference type="InterPro" id="IPR036291">
    <property type="entry name" value="NAD(P)-bd_dom_sf"/>
</dbReference>
<accession>A0A917BRW2</accession>
<dbReference type="InterPro" id="IPR020843">
    <property type="entry name" value="ER"/>
</dbReference>
<dbReference type="AlphaFoldDB" id="A0A917BRW2"/>
<evidence type="ECO:0000256" key="4">
    <source>
        <dbReference type="ARBA" id="ARBA00023002"/>
    </source>
</evidence>
<dbReference type="RefSeq" id="WP_188780535.1">
    <property type="nucleotide sequence ID" value="NZ_BMKQ01000001.1"/>
</dbReference>
<evidence type="ECO:0000256" key="3">
    <source>
        <dbReference type="ARBA" id="ARBA00022833"/>
    </source>
</evidence>
<dbReference type="GO" id="GO:0016491">
    <property type="term" value="F:oxidoreductase activity"/>
    <property type="evidence" value="ECO:0007669"/>
    <property type="project" value="UniProtKB-KW"/>
</dbReference>
<feature type="domain" description="Enoyl reductase (ER)" evidence="6">
    <location>
        <begin position="10"/>
        <end position="341"/>
    </location>
</feature>
<dbReference type="SUPFAM" id="SSF51735">
    <property type="entry name" value="NAD(P)-binding Rossmann-fold domains"/>
    <property type="match status" value="1"/>
</dbReference>
<keyword evidence="8" id="KW-1185">Reference proteome</keyword>
<evidence type="ECO:0000256" key="2">
    <source>
        <dbReference type="ARBA" id="ARBA00022723"/>
    </source>
</evidence>
<comment type="caution">
    <text evidence="7">The sequence shown here is derived from an EMBL/GenBank/DDBJ whole genome shotgun (WGS) entry which is preliminary data.</text>
</comment>
<dbReference type="PANTHER" id="PTHR42813:SF2">
    <property type="entry name" value="DEHYDROGENASE, ZINC-CONTAINING, PUTATIVE (AFU_ORTHOLOGUE AFUA_2G02810)-RELATED"/>
    <property type="match status" value="1"/>
</dbReference>
<reference evidence="7" key="1">
    <citation type="journal article" date="2014" name="Int. J. Syst. Evol. Microbiol.">
        <title>Complete genome sequence of Corynebacterium casei LMG S-19264T (=DSM 44701T), isolated from a smear-ripened cheese.</title>
        <authorList>
            <consortium name="US DOE Joint Genome Institute (JGI-PGF)"/>
            <person name="Walter F."/>
            <person name="Albersmeier A."/>
            <person name="Kalinowski J."/>
            <person name="Ruckert C."/>
        </authorList>
    </citation>
    <scope>NUCLEOTIDE SEQUENCE</scope>
    <source>
        <strain evidence="7">CGMCC 1.16067</strain>
    </source>
</reference>
<dbReference type="Gene3D" id="3.90.180.10">
    <property type="entry name" value="Medium-chain alcohol dehydrogenases, catalytic domain"/>
    <property type="match status" value="1"/>
</dbReference>
<dbReference type="PROSITE" id="PS00059">
    <property type="entry name" value="ADH_ZINC"/>
    <property type="match status" value="1"/>
</dbReference>
<dbReference type="InterPro" id="IPR013154">
    <property type="entry name" value="ADH-like_N"/>
</dbReference>
<evidence type="ECO:0000313" key="8">
    <source>
        <dbReference type="Proteomes" id="UP000649179"/>
    </source>
</evidence>
<dbReference type="InterPro" id="IPR011032">
    <property type="entry name" value="GroES-like_sf"/>
</dbReference>
<dbReference type="Gene3D" id="3.40.50.720">
    <property type="entry name" value="NAD(P)-binding Rossmann-like Domain"/>
    <property type="match status" value="1"/>
</dbReference>
<dbReference type="SMART" id="SM00829">
    <property type="entry name" value="PKS_ER"/>
    <property type="match status" value="1"/>
</dbReference>
<evidence type="ECO:0000313" key="7">
    <source>
        <dbReference type="EMBL" id="GGF54422.1"/>
    </source>
</evidence>
<evidence type="ECO:0000256" key="5">
    <source>
        <dbReference type="RuleBase" id="RU361277"/>
    </source>
</evidence>
<proteinExistence type="inferred from homology"/>
<name>A0A917BRW2_9ACTN</name>
<keyword evidence="3 5" id="KW-0862">Zinc</keyword>
<sequence>MRAAIFNGKGDVSLGERPDPRIQEPTDAVVRVVRGCVCGSDLWYYRGVNDHAVGSIGHEYVGVVEEVGADVSDVAVGDLVIAPFTYNDGTCPACANGFESNCTHGGAFGDGASDGGQGERVRSPYADATLVAVPGTDFSDAQLASFTALSDVMCTGYHAAVSAGVTEGDTVAVVGDGAVGLSAVLGARLLGASRIIAMSRHEPRQAVAREFGATDIVAERDQEGIEAVLELTDGVGVDAALECVGTDSAISTCVGVVRAGGMIGAVGVPLYEQFTYQQIFGKNVGIKGGVAPARHYIPELLEKVLDGSIDPGRLFDLTVDLDDVAEAYAAMDERRAIKSLLRVSQP</sequence>
<dbReference type="Pfam" id="PF08240">
    <property type="entry name" value="ADH_N"/>
    <property type="match status" value="1"/>
</dbReference>
<keyword evidence="4" id="KW-0560">Oxidoreductase</keyword>
<dbReference type="Proteomes" id="UP000649179">
    <property type="component" value="Unassembled WGS sequence"/>
</dbReference>
<dbReference type="GO" id="GO:0008270">
    <property type="term" value="F:zinc ion binding"/>
    <property type="evidence" value="ECO:0007669"/>
    <property type="project" value="InterPro"/>
</dbReference>
<dbReference type="SUPFAM" id="SSF50129">
    <property type="entry name" value="GroES-like"/>
    <property type="match status" value="1"/>
</dbReference>
<dbReference type="Pfam" id="PF00107">
    <property type="entry name" value="ADH_zinc_N"/>
    <property type="match status" value="1"/>
</dbReference>
<reference evidence="7" key="2">
    <citation type="submission" date="2020-09" db="EMBL/GenBank/DDBJ databases">
        <authorList>
            <person name="Sun Q."/>
            <person name="Zhou Y."/>
        </authorList>
    </citation>
    <scope>NUCLEOTIDE SEQUENCE</scope>
    <source>
        <strain evidence="7">CGMCC 1.16067</strain>
    </source>
</reference>